<dbReference type="Gene3D" id="1.10.10.60">
    <property type="entry name" value="Homeodomain-like"/>
    <property type="match status" value="1"/>
</dbReference>
<reference evidence="4" key="1">
    <citation type="submission" date="2021-10" db="EMBL/GenBank/DDBJ databases">
        <title>Tropical sea cucumber genome reveals ecological adaptation and Cuvierian tubules defense mechanism.</title>
        <authorList>
            <person name="Chen T."/>
        </authorList>
    </citation>
    <scope>NUCLEOTIDE SEQUENCE</scope>
    <source>
        <strain evidence="4">Nanhai2018</strain>
        <tissue evidence="4">Muscle</tissue>
    </source>
</reference>
<dbReference type="GO" id="GO:0005634">
    <property type="term" value="C:nucleus"/>
    <property type="evidence" value="ECO:0007669"/>
    <property type="project" value="TreeGrafter"/>
</dbReference>
<evidence type="ECO:0000259" key="2">
    <source>
        <dbReference type="Pfam" id="PF03184"/>
    </source>
</evidence>
<dbReference type="SUPFAM" id="SSF46689">
    <property type="entry name" value="Homeodomain-like"/>
    <property type="match status" value="1"/>
</dbReference>
<evidence type="ECO:0000313" key="5">
    <source>
        <dbReference type="Proteomes" id="UP001152320"/>
    </source>
</evidence>
<dbReference type="Gene3D" id="3.30.420.10">
    <property type="entry name" value="Ribonuclease H-like superfamily/Ribonuclease H"/>
    <property type="match status" value="1"/>
</dbReference>
<dbReference type="AlphaFoldDB" id="A0A9Q1C0X7"/>
<sequence length="510" mass="57673">MVRSYIRGNNKRAYKAYNQQDLQQAIKAVQDGVSVAKASQVYKVNRTTLRYKINGGHKNAVGRPPVLSSQEERVISETLKRITEWGFPLEQNDLRVVIKSYLDQNNRTAAQFKENMPGYDFIQSFIRRNNLSLRYAGNIKRARARVTAEQVNEYFANLESVLKEAKPESIFNYDETNVTDDPGSKKVIVPRGMKRIERVQEHSKMAISLMVCGNAAGELLPPFVVYKALNCYENWTKNGPVGARYDATKSGWFDSRTFQSWFFNVFLPHVSEITGQKILVGDNLGSHFSPEVVEAAIANDIYFTSLPPNSTHMTQPLDVAVFRPMKVIWRGLLDDWRKLARCQGTIPKEVFPQLLNKLWEKMQLNIKENLQAGFRVTGLYPFNPMEVLKNLPDGNTEDMIGRKLDASLIKLLQENRGQKDAPKQPRGRKINPGGQITSKDLSLPGSDCAGPSGIQQQARSRDDNKCSVCNVLYDNYKGPEWLQCVYCLAWVCGRCNGGVYDAAYSCPDCD</sequence>
<feature type="domain" description="DDE-1" evidence="2">
    <location>
        <begin position="206"/>
        <end position="331"/>
    </location>
</feature>
<dbReference type="Proteomes" id="UP001152320">
    <property type="component" value="Chromosome 9"/>
</dbReference>
<protein>
    <submittedName>
        <fullName evidence="4">Jerky protein-like-like</fullName>
    </submittedName>
</protein>
<dbReference type="GO" id="GO:0003677">
    <property type="term" value="F:DNA binding"/>
    <property type="evidence" value="ECO:0007669"/>
    <property type="project" value="InterPro"/>
</dbReference>
<dbReference type="EMBL" id="JAIZAY010000009">
    <property type="protein sequence ID" value="KAJ8036385.1"/>
    <property type="molecule type" value="Genomic_DNA"/>
</dbReference>
<dbReference type="InterPro" id="IPR050863">
    <property type="entry name" value="CenT-Element_Derived"/>
</dbReference>
<accession>A0A9Q1C0X7</accession>
<dbReference type="InterPro" id="IPR007889">
    <property type="entry name" value="HTH_Psq"/>
</dbReference>
<dbReference type="OrthoDB" id="10065929at2759"/>
<proteinExistence type="predicted"/>
<name>A0A9Q1C0X7_HOLLE</name>
<gene>
    <name evidence="4" type="ORF">HOLleu_20338</name>
</gene>
<evidence type="ECO:0000256" key="1">
    <source>
        <dbReference type="SAM" id="MobiDB-lite"/>
    </source>
</evidence>
<comment type="caution">
    <text evidence="4">The sequence shown here is derived from an EMBL/GenBank/DDBJ whole genome shotgun (WGS) entry which is preliminary data.</text>
</comment>
<dbReference type="Pfam" id="PF03184">
    <property type="entry name" value="DDE_1"/>
    <property type="match status" value="1"/>
</dbReference>
<dbReference type="InterPro" id="IPR009057">
    <property type="entry name" value="Homeodomain-like_sf"/>
</dbReference>
<evidence type="ECO:0000259" key="3">
    <source>
        <dbReference type="Pfam" id="PF05225"/>
    </source>
</evidence>
<dbReference type="Pfam" id="PF05225">
    <property type="entry name" value="HTH_psq"/>
    <property type="match status" value="1"/>
</dbReference>
<feature type="domain" description="HTH psq-type" evidence="3">
    <location>
        <begin position="21"/>
        <end position="54"/>
    </location>
</feature>
<organism evidence="4 5">
    <name type="scientific">Holothuria leucospilota</name>
    <name type="common">Black long sea cucumber</name>
    <name type="synonym">Mertensiothuria leucospilota</name>
    <dbReference type="NCBI Taxonomy" id="206669"/>
    <lineage>
        <taxon>Eukaryota</taxon>
        <taxon>Metazoa</taxon>
        <taxon>Echinodermata</taxon>
        <taxon>Eleutherozoa</taxon>
        <taxon>Echinozoa</taxon>
        <taxon>Holothuroidea</taxon>
        <taxon>Aspidochirotacea</taxon>
        <taxon>Aspidochirotida</taxon>
        <taxon>Holothuriidae</taxon>
        <taxon>Holothuria</taxon>
    </lineage>
</organism>
<dbReference type="PANTHER" id="PTHR19303">
    <property type="entry name" value="TRANSPOSON"/>
    <property type="match status" value="1"/>
</dbReference>
<feature type="region of interest" description="Disordered" evidence="1">
    <location>
        <begin position="415"/>
        <end position="445"/>
    </location>
</feature>
<dbReference type="InterPro" id="IPR036397">
    <property type="entry name" value="RNaseH_sf"/>
</dbReference>
<keyword evidence="5" id="KW-1185">Reference proteome</keyword>
<dbReference type="InterPro" id="IPR004875">
    <property type="entry name" value="DDE_SF_endonuclease_dom"/>
</dbReference>
<evidence type="ECO:0000313" key="4">
    <source>
        <dbReference type="EMBL" id="KAJ8036385.1"/>
    </source>
</evidence>
<dbReference type="PANTHER" id="PTHR19303:SF74">
    <property type="entry name" value="POGO TRANSPOSABLE ELEMENT WITH KRAB DOMAIN"/>
    <property type="match status" value="1"/>
</dbReference>